<evidence type="ECO:0000256" key="1">
    <source>
        <dbReference type="SAM" id="MobiDB-lite"/>
    </source>
</evidence>
<feature type="region of interest" description="Disordered" evidence="1">
    <location>
        <begin position="1"/>
        <end position="33"/>
    </location>
</feature>
<evidence type="ECO:0000313" key="2">
    <source>
        <dbReference type="EMBL" id="KAK4328510.1"/>
    </source>
</evidence>
<feature type="compositionally biased region" description="Basic and acidic residues" evidence="1">
    <location>
        <begin position="12"/>
        <end position="24"/>
    </location>
</feature>
<dbReference type="AlphaFoldDB" id="A0AAE1QL76"/>
<sequence length="80" mass="8734">MGRWVGCCGTSRDTHHPHEVDQHSNRAPRTVQQPEEPRLLALLRVVTLTSLCSAQPPCSTPTLSTPCISSKIVKGLTFVV</sequence>
<evidence type="ECO:0000313" key="3">
    <source>
        <dbReference type="Proteomes" id="UP001292094"/>
    </source>
</evidence>
<protein>
    <submittedName>
        <fullName evidence="2">Uncharacterized protein</fullName>
    </submittedName>
</protein>
<dbReference type="Proteomes" id="UP001292094">
    <property type="component" value="Unassembled WGS sequence"/>
</dbReference>
<reference evidence="2" key="1">
    <citation type="submission" date="2023-11" db="EMBL/GenBank/DDBJ databases">
        <title>Genome assemblies of two species of porcelain crab, Petrolisthes cinctipes and Petrolisthes manimaculis (Anomura: Porcellanidae).</title>
        <authorList>
            <person name="Angst P."/>
        </authorList>
    </citation>
    <scope>NUCLEOTIDE SEQUENCE</scope>
    <source>
        <strain evidence="2">PB745_02</strain>
        <tissue evidence="2">Gill</tissue>
    </source>
</reference>
<gene>
    <name evidence="2" type="ORF">Pmani_001109</name>
</gene>
<proteinExistence type="predicted"/>
<comment type="caution">
    <text evidence="2">The sequence shown here is derived from an EMBL/GenBank/DDBJ whole genome shotgun (WGS) entry which is preliminary data.</text>
</comment>
<keyword evidence="3" id="KW-1185">Reference proteome</keyword>
<accession>A0AAE1QL76</accession>
<organism evidence="2 3">
    <name type="scientific">Petrolisthes manimaculis</name>
    <dbReference type="NCBI Taxonomy" id="1843537"/>
    <lineage>
        <taxon>Eukaryota</taxon>
        <taxon>Metazoa</taxon>
        <taxon>Ecdysozoa</taxon>
        <taxon>Arthropoda</taxon>
        <taxon>Crustacea</taxon>
        <taxon>Multicrustacea</taxon>
        <taxon>Malacostraca</taxon>
        <taxon>Eumalacostraca</taxon>
        <taxon>Eucarida</taxon>
        <taxon>Decapoda</taxon>
        <taxon>Pleocyemata</taxon>
        <taxon>Anomura</taxon>
        <taxon>Galatheoidea</taxon>
        <taxon>Porcellanidae</taxon>
        <taxon>Petrolisthes</taxon>
    </lineage>
</organism>
<dbReference type="EMBL" id="JAWZYT010000073">
    <property type="protein sequence ID" value="KAK4328510.1"/>
    <property type="molecule type" value="Genomic_DNA"/>
</dbReference>
<name>A0AAE1QL76_9EUCA</name>